<accession>A0A6J8E628</accession>
<feature type="compositionally biased region" description="Basic and acidic residues" evidence="1">
    <location>
        <begin position="380"/>
        <end position="398"/>
    </location>
</feature>
<dbReference type="EMBL" id="CACVKT020008612">
    <property type="protein sequence ID" value="CAC5416224.1"/>
    <property type="molecule type" value="Genomic_DNA"/>
</dbReference>
<feature type="compositionally biased region" description="Polar residues" evidence="1">
    <location>
        <begin position="411"/>
        <end position="427"/>
    </location>
</feature>
<evidence type="ECO:0000313" key="4">
    <source>
        <dbReference type="Proteomes" id="UP000507470"/>
    </source>
</evidence>
<evidence type="ECO:0000259" key="2">
    <source>
        <dbReference type="Pfam" id="PF16064"/>
    </source>
</evidence>
<feature type="compositionally biased region" description="Basic residues" evidence="1">
    <location>
        <begin position="369"/>
        <end position="379"/>
    </location>
</feature>
<feature type="compositionally biased region" description="Basic and acidic residues" evidence="1">
    <location>
        <begin position="251"/>
        <end position="270"/>
    </location>
</feature>
<feature type="compositionally biased region" description="Basic and acidic residues" evidence="1">
    <location>
        <begin position="203"/>
        <end position="215"/>
    </location>
</feature>
<feature type="compositionally biased region" description="Basic and acidic residues" evidence="1">
    <location>
        <begin position="291"/>
        <end position="311"/>
    </location>
</feature>
<reference evidence="3 4" key="1">
    <citation type="submission" date="2020-06" db="EMBL/GenBank/DDBJ databases">
        <authorList>
            <person name="Li R."/>
            <person name="Bekaert M."/>
        </authorList>
    </citation>
    <scope>NUCLEOTIDE SEQUENCE [LARGE SCALE GENOMIC DNA]</scope>
    <source>
        <strain evidence="4">wild</strain>
    </source>
</reference>
<feature type="domain" description="DUF4806" evidence="2">
    <location>
        <begin position="492"/>
        <end position="560"/>
    </location>
</feature>
<organism evidence="3 4">
    <name type="scientific">Mytilus coruscus</name>
    <name type="common">Sea mussel</name>
    <dbReference type="NCBI Taxonomy" id="42192"/>
    <lineage>
        <taxon>Eukaryota</taxon>
        <taxon>Metazoa</taxon>
        <taxon>Spiralia</taxon>
        <taxon>Lophotrochozoa</taxon>
        <taxon>Mollusca</taxon>
        <taxon>Bivalvia</taxon>
        <taxon>Autobranchia</taxon>
        <taxon>Pteriomorphia</taxon>
        <taxon>Mytilida</taxon>
        <taxon>Mytiloidea</taxon>
        <taxon>Mytilidae</taxon>
        <taxon>Mytilinae</taxon>
        <taxon>Mytilus</taxon>
    </lineage>
</organism>
<feature type="compositionally biased region" description="Low complexity" evidence="1">
    <location>
        <begin position="614"/>
        <end position="633"/>
    </location>
</feature>
<dbReference type="InterPro" id="IPR032071">
    <property type="entry name" value="DUF4806"/>
</dbReference>
<feature type="compositionally biased region" description="Basic and acidic residues" evidence="1">
    <location>
        <begin position="224"/>
        <end position="242"/>
    </location>
</feature>
<sequence length="643" mass="73072">MWCLAVWKEGQKEVEDVLPYSWVQDGEVKWPPGVNADKHIKAMTKPANSWRRFELVKVKCKSASKDVCESFDLTSAAESCIEEEYEETDKRKQTKRIFKDFVMDMSKESENDERIGSSSKTTSTTESQNACNSSSSQTKTSTTKSQNACNSSSSQTKTSTTKSQNVCNSSSSQTKTSTTKSQNACNSSSQKDDYQIPPPPRKAAPEKAHESRESGSKVMSNSRQTDKPDKNTQDRSRSRESGNKVMSNSRQTDKPDKNRQDRSRSRERVRSWSRLTDYSQYRSSSRSMSRQTDKGRDRSRSMSRQTDERGNRSRSMSRQSNYRQYRSRSLSRRTDERRNRSRSMSRRSDYRRDSRRDRSRSRQTDNRRDRSRSRSRRDRSRQSDNRRDCMTSRHKDSRLPSLTSRRKSRQSDSTPARLNDGQTPSASRQRDGKNAQKSSDGFPIPEAKFQRKVFQLLLELRTGLNDLAGRPIQNVGAGVCPLPDLLTTRADTEEDFNNINELLKRPQEKKTMIEHLKRIGGSDCKDNVQKILRRVMSNELMAKYNMKGNRGKLKFESTEICKVIVETAKNLFPVTEHNIHQVTAAYLKYAPDRMGGGGRKKKADAAAGIVAANNGNGVANNANGAANNGNGDANNRDGADDRH</sequence>
<feature type="compositionally biased region" description="Low complexity" evidence="1">
    <location>
        <begin position="313"/>
        <end position="324"/>
    </location>
</feature>
<feature type="compositionally biased region" description="Low complexity" evidence="1">
    <location>
        <begin position="117"/>
        <end position="182"/>
    </location>
</feature>
<dbReference type="Proteomes" id="UP000507470">
    <property type="component" value="Unassembled WGS sequence"/>
</dbReference>
<protein>
    <recommendedName>
        <fullName evidence="2">DUF4806 domain-containing protein</fullName>
    </recommendedName>
</protein>
<gene>
    <name evidence="3" type="ORF">MCOR_48863</name>
</gene>
<feature type="region of interest" description="Disordered" evidence="1">
    <location>
        <begin position="614"/>
        <end position="643"/>
    </location>
</feature>
<feature type="region of interest" description="Disordered" evidence="1">
    <location>
        <begin position="105"/>
        <end position="446"/>
    </location>
</feature>
<keyword evidence="4" id="KW-1185">Reference proteome</keyword>
<dbReference type="PANTHER" id="PTHR34153:SF2">
    <property type="entry name" value="SI:CH211-262H13.3-RELATED"/>
    <property type="match status" value="1"/>
</dbReference>
<proteinExistence type="predicted"/>
<dbReference type="PANTHER" id="PTHR34153">
    <property type="entry name" value="SI:CH211-262H13.3-RELATED-RELATED"/>
    <property type="match status" value="1"/>
</dbReference>
<feature type="compositionally biased region" description="Low complexity" evidence="1">
    <location>
        <begin position="272"/>
        <end position="290"/>
    </location>
</feature>
<feature type="compositionally biased region" description="Basic and acidic residues" evidence="1">
    <location>
        <begin position="634"/>
        <end position="643"/>
    </location>
</feature>
<feature type="compositionally biased region" description="Basic and acidic residues" evidence="1">
    <location>
        <begin position="346"/>
        <end position="368"/>
    </location>
</feature>
<dbReference type="OrthoDB" id="5989442at2759"/>
<feature type="compositionally biased region" description="Basic and acidic residues" evidence="1">
    <location>
        <begin position="105"/>
        <end position="115"/>
    </location>
</feature>
<evidence type="ECO:0000256" key="1">
    <source>
        <dbReference type="SAM" id="MobiDB-lite"/>
    </source>
</evidence>
<evidence type="ECO:0000313" key="3">
    <source>
        <dbReference type="EMBL" id="CAC5416224.1"/>
    </source>
</evidence>
<dbReference type="AlphaFoldDB" id="A0A6J8E628"/>
<name>A0A6J8E628_MYTCO</name>
<dbReference type="Pfam" id="PF16064">
    <property type="entry name" value="DUF4806"/>
    <property type="match status" value="1"/>
</dbReference>